<keyword evidence="1" id="KW-0489">Methyltransferase</keyword>
<protein>
    <submittedName>
        <fullName evidence="1">50S ribosomal protein L11 methyltransferase</fullName>
        <ecNumber evidence="1">2.1.1.-</ecNumber>
    </submittedName>
</protein>
<keyword evidence="2" id="KW-1185">Reference proteome</keyword>
<keyword evidence="1" id="KW-0808">Transferase</keyword>
<organism evidence="1 2">
    <name type="scientific">Anoxybacterium hadale</name>
    <dbReference type="NCBI Taxonomy" id="3408580"/>
    <lineage>
        <taxon>Bacteria</taxon>
        <taxon>Bacillati</taxon>
        <taxon>Bacillota</taxon>
        <taxon>Clostridia</taxon>
        <taxon>Peptostreptococcales</taxon>
        <taxon>Anaerovoracaceae</taxon>
        <taxon>Anoxybacterium</taxon>
    </lineage>
</organism>
<keyword evidence="1" id="KW-0689">Ribosomal protein</keyword>
<dbReference type="Proteomes" id="UP000594014">
    <property type="component" value="Chromosome"/>
</dbReference>
<keyword evidence="1" id="KW-0687">Ribonucleoprotein</keyword>
<gene>
    <name evidence="1" type="ORF">FRZ06_06160</name>
</gene>
<reference evidence="1" key="1">
    <citation type="submission" date="2019-08" db="EMBL/GenBank/DDBJ databases">
        <title>Genome sequence of Clostridiales bacterium MT110.</title>
        <authorList>
            <person name="Cao J."/>
        </authorList>
    </citation>
    <scope>NUCLEOTIDE SEQUENCE</scope>
    <source>
        <strain evidence="1">MT110</strain>
    </source>
</reference>
<sequence length="341" mass="37756">MKYIEVKIKTSQENLDPLTCILMDMGIAGFAVEDPQDFQALMEKKNSYDWDYIDESLMNYESMEAGITFYLDDTEDGRETLNQLEVLWKDGLMVQGASRNADSSILDELDGAQNLEKLESRPVPAAKMSWAVVDDSDWRDNWKEYFKPAKLTDRIVIKPSWEDYTAEQDELVIEIDPGMAFGTGTHPTTSLCIKLLEKYLEADQDSIIDVGCGSGILSIAAALLGAKDIAAVDIDPIAVEVTKENVELNGVSSKVRVYEGDLTKGLNEKAEIVVANLMADLVMMLSKDVAAHLTGKAVYISSGILIEKKQIVAEAIEACGFRILEILEEGEWCAIAARYLS</sequence>
<proteinExistence type="predicted"/>
<accession>A0ACD1A9F1</accession>
<evidence type="ECO:0000313" key="1">
    <source>
        <dbReference type="EMBL" id="QOX62952.1"/>
    </source>
</evidence>
<name>A0ACD1A9F1_9FIRM</name>
<dbReference type="EC" id="2.1.1.-" evidence="1"/>
<evidence type="ECO:0000313" key="2">
    <source>
        <dbReference type="Proteomes" id="UP000594014"/>
    </source>
</evidence>
<dbReference type="EMBL" id="CP042469">
    <property type="protein sequence ID" value="QOX62952.1"/>
    <property type="molecule type" value="Genomic_DNA"/>
</dbReference>